<evidence type="ECO:0000256" key="6">
    <source>
        <dbReference type="ARBA" id="ARBA00022786"/>
    </source>
</evidence>
<evidence type="ECO:0000313" key="9">
    <source>
        <dbReference type="Proteomes" id="UP001292079"/>
    </source>
</evidence>
<comment type="caution">
    <text evidence="8">The sequence shown here is derived from an EMBL/GenBank/DDBJ whole genome shotgun (WGS) entry which is preliminary data.</text>
</comment>
<name>A0AAE1ZJA8_SCHME</name>
<dbReference type="SMART" id="SM00225">
    <property type="entry name" value="BTB"/>
    <property type="match status" value="1"/>
</dbReference>
<dbReference type="FunFam" id="1.25.40.420:FF:000001">
    <property type="entry name" value="Kelch-like family member 12"/>
    <property type="match status" value="1"/>
</dbReference>
<dbReference type="PANTHER" id="PTHR24412">
    <property type="entry name" value="KELCH PROTEIN"/>
    <property type="match status" value="1"/>
</dbReference>
<dbReference type="PIRSF" id="PIRSF037037">
    <property type="entry name" value="Kelch-like_protein_gigaxonin"/>
    <property type="match status" value="1"/>
</dbReference>
<dbReference type="GO" id="GO:0005737">
    <property type="term" value="C:cytoplasm"/>
    <property type="evidence" value="ECO:0007669"/>
    <property type="project" value="UniProtKB-SubCell"/>
</dbReference>
<dbReference type="InterPro" id="IPR011705">
    <property type="entry name" value="BACK"/>
</dbReference>
<reference evidence="8" key="1">
    <citation type="submission" date="2022-04" db="EMBL/GenBank/DDBJ databases">
        <authorList>
            <person name="Xu L."/>
            <person name="Lv Z."/>
        </authorList>
    </citation>
    <scope>NUCLEOTIDE SEQUENCE</scope>
    <source>
        <strain evidence="8">LV_2022a</strain>
    </source>
</reference>
<dbReference type="FunFam" id="2.120.10.80:FF:000024">
    <property type="entry name" value="Kelch-like ECH-associated protein 1"/>
    <property type="match status" value="1"/>
</dbReference>
<dbReference type="SMART" id="SM00612">
    <property type="entry name" value="Kelch"/>
    <property type="match status" value="6"/>
</dbReference>
<dbReference type="PROSITE" id="PS50097">
    <property type="entry name" value="BTB"/>
    <property type="match status" value="1"/>
</dbReference>
<comment type="pathway">
    <text evidence="2">Protein modification; protein ubiquitination.</text>
</comment>
<accession>A0AAE1ZJA8</accession>
<reference evidence="8" key="2">
    <citation type="journal article" date="2023" name="Infect Dis Poverty">
        <title>Chromosome-scale genome of the human blood fluke Schistosoma mekongi and its implications for public health.</title>
        <authorList>
            <person name="Zhou M."/>
            <person name="Xu L."/>
            <person name="Xu D."/>
            <person name="Chen W."/>
            <person name="Khan J."/>
            <person name="Hu Y."/>
            <person name="Huang H."/>
            <person name="Wei H."/>
            <person name="Zhang Y."/>
            <person name="Chusongsang P."/>
            <person name="Tanasarnprasert K."/>
            <person name="Hu X."/>
            <person name="Limpanont Y."/>
            <person name="Lv Z."/>
        </authorList>
    </citation>
    <scope>NUCLEOTIDE SEQUENCE</scope>
    <source>
        <strain evidence="8">LV_2022a</strain>
    </source>
</reference>
<evidence type="ECO:0000256" key="1">
    <source>
        <dbReference type="ARBA" id="ARBA00004496"/>
    </source>
</evidence>
<evidence type="ECO:0000256" key="3">
    <source>
        <dbReference type="ARBA" id="ARBA00022441"/>
    </source>
</evidence>
<feature type="domain" description="BTB" evidence="7">
    <location>
        <begin position="86"/>
        <end position="153"/>
    </location>
</feature>
<dbReference type="Pfam" id="PF07707">
    <property type="entry name" value="BACK"/>
    <property type="match status" value="1"/>
</dbReference>
<gene>
    <name evidence="8" type="ORF">MN116_002052</name>
</gene>
<dbReference type="Proteomes" id="UP001292079">
    <property type="component" value="Unassembled WGS sequence"/>
</dbReference>
<keyword evidence="4" id="KW-0963">Cytoplasm</keyword>
<dbReference type="Gene3D" id="1.25.40.420">
    <property type="match status" value="1"/>
</dbReference>
<dbReference type="PANTHER" id="PTHR24412:SF401">
    <property type="entry name" value="FI11917P"/>
    <property type="match status" value="1"/>
</dbReference>
<dbReference type="SMART" id="SM00875">
    <property type="entry name" value="BACK"/>
    <property type="match status" value="1"/>
</dbReference>
<evidence type="ECO:0000256" key="5">
    <source>
        <dbReference type="ARBA" id="ARBA00022737"/>
    </source>
</evidence>
<evidence type="ECO:0000259" key="7">
    <source>
        <dbReference type="PROSITE" id="PS50097"/>
    </source>
</evidence>
<keyword evidence="5" id="KW-0677">Repeat</keyword>
<evidence type="ECO:0000256" key="2">
    <source>
        <dbReference type="ARBA" id="ARBA00004906"/>
    </source>
</evidence>
<dbReference type="InterPro" id="IPR000210">
    <property type="entry name" value="BTB/POZ_dom"/>
</dbReference>
<dbReference type="SUPFAM" id="SSF54695">
    <property type="entry name" value="POZ domain"/>
    <property type="match status" value="1"/>
</dbReference>
<sequence length="617" mass="69308">MIMKENVEDFPMDELSVSSTNHSVSPSAFPNLTNSELYIPHPTYILPTCSADDSNDNFICMNFELNHYLKEAMNNMYELFQSQKLTDVTLCVNSESIQCHRIVLAGASPYFRAMFTGEMREALLPEIKLHYISATALKKLIDFAYTGRIQISERNVCELLIAASMIQMSHVVHACCGFLKHQLHPSNAIGIQEFAQSNNCSELSFAAQKFIDQNFGEIVKHDEFLGLHANQLLTLIKRDELNVRTEAEVYNAVIRWVNHNRNSRLSTLLEALSAVRCYTLPPTFIQGQIKNCNLLAGFTPAKSHLQNILDDLIKHRHISVKKRTAGSMEILYSAGGYLRYSLSAFECYNPITAKWRRLPDIPSPRSGLSACSVRGCVYLVGGRNNNEQGNIDAPHMDCYDPRKNCWTTCAPMSVPRNRVAVGVVDDMIYAVGGSTNTMHHKSSEKYDPDMDQWIPIASMHSRRIGLGVAVLNRLLYAVGGFDGEKRLNTVERYNPETDNWEELACLNRARSGAGVVALGEFIYAIGGYDSCSQLNTMERYDPKRNCWEYCASMLHPRSALSASVWGNEIWVFGGYDGSEFLASVEVYNPVKDQWTERTFMDCGKSGHAVVVSRGPLF</sequence>
<evidence type="ECO:0000256" key="4">
    <source>
        <dbReference type="ARBA" id="ARBA00022490"/>
    </source>
</evidence>
<keyword evidence="6" id="KW-0833">Ubl conjugation pathway</keyword>
<dbReference type="SUPFAM" id="SSF117281">
    <property type="entry name" value="Kelch motif"/>
    <property type="match status" value="1"/>
</dbReference>
<dbReference type="Pfam" id="PF00651">
    <property type="entry name" value="BTB"/>
    <property type="match status" value="1"/>
</dbReference>
<dbReference type="InterPro" id="IPR015915">
    <property type="entry name" value="Kelch-typ_b-propeller"/>
</dbReference>
<organism evidence="8 9">
    <name type="scientific">Schistosoma mekongi</name>
    <name type="common">Parasitic worm</name>
    <dbReference type="NCBI Taxonomy" id="38744"/>
    <lineage>
        <taxon>Eukaryota</taxon>
        <taxon>Metazoa</taxon>
        <taxon>Spiralia</taxon>
        <taxon>Lophotrochozoa</taxon>
        <taxon>Platyhelminthes</taxon>
        <taxon>Trematoda</taxon>
        <taxon>Digenea</taxon>
        <taxon>Strigeidida</taxon>
        <taxon>Schistosomatoidea</taxon>
        <taxon>Schistosomatidae</taxon>
        <taxon>Schistosoma</taxon>
    </lineage>
</organism>
<dbReference type="EMBL" id="JALJAT010000001">
    <property type="protein sequence ID" value="KAK4474948.1"/>
    <property type="molecule type" value="Genomic_DNA"/>
</dbReference>
<keyword evidence="9" id="KW-1185">Reference proteome</keyword>
<dbReference type="InterPro" id="IPR017096">
    <property type="entry name" value="BTB-kelch_protein"/>
</dbReference>
<protein>
    <recommendedName>
        <fullName evidence="7">BTB domain-containing protein</fullName>
    </recommendedName>
</protein>
<dbReference type="Pfam" id="PF01344">
    <property type="entry name" value="Kelch_1"/>
    <property type="match status" value="6"/>
</dbReference>
<comment type="subcellular location">
    <subcellularLocation>
        <location evidence="1">Cytoplasm</location>
    </subcellularLocation>
</comment>
<dbReference type="Gene3D" id="3.30.710.10">
    <property type="entry name" value="Potassium Channel Kv1.1, Chain A"/>
    <property type="match status" value="1"/>
</dbReference>
<dbReference type="InterPro" id="IPR011333">
    <property type="entry name" value="SKP1/BTB/POZ_sf"/>
</dbReference>
<dbReference type="Gene3D" id="2.120.10.80">
    <property type="entry name" value="Kelch-type beta propeller"/>
    <property type="match status" value="1"/>
</dbReference>
<dbReference type="AlphaFoldDB" id="A0AAE1ZJA8"/>
<keyword evidence="3" id="KW-0880">Kelch repeat</keyword>
<proteinExistence type="predicted"/>
<evidence type="ECO:0000313" key="8">
    <source>
        <dbReference type="EMBL" id="KAK4474948.1"/>
    </source>
</evidence>
<dbReference type="InterPro" id="IPR006652">
    <property type="entry name" value="Kelch_1"/>
</dbReference>